<dbReference type="Gene3D" id="3.40.1390.30">
    <property type="entry name" value="NIF3 (NGG1p interacting factor 3)-like"/>
    <property type="match status" value="2"/>
</dbReference>
<feature type="binding site" evidence="5">
    <location>
        <position position="209"/>
    </location>
    <ligand>
        <name>a divalent metal cation</name>
        <dbReference type="ChEBI" id="CHEBI:60240"/>
        <label>1</label>
    </ligand>
</feature>
<proteinExistence type="inferred from homology"/>
<protein>
    <recommendedName>
        <fullName evidence="3">GTP cyclohydrolase 1 type 2 homolog</fullName>
    </recommendedName>
</protein>
<feature type="binding site" evidence="5">
    <location>
        <position position="63"/>
    </location>
    <ligand>
        <name>a divalent metal cation</name>
        <dbReference type="ChEBI" id="CHEBI:60240"/>
        <label>1</label>
    </ligand>
</feature>
<evidence type="ECO:0000256" key="5">
    <source>
        <dbReference type="PIRSR" id="PIRSR602678-1"/>
    </source>
</evidence>
<feature type="binding site" evidence="5">
    <location>
        <position position="62"/>
    </location>
    <ligand>
        <name>a divalent metal cation</name>
        <dbReference type="ChEBI" id="CHEBI:60240"/>
        <label>1</label>
    </ligand>
</feature>
<accession>A0A2X3BH12</accession>
<dbReference type="Pfam" id="PF01784">
    <property type="entry name" value="DUF34_NIF3"/>
    <property type="match status" value="1"/>
</dbReference>
<evidence type="ECO:0000313" key="6">
    <source>
        <dbReference type="EMBL" id="SQB99064.1"/>
    </source>
</evidence>
<dbReference type="PANTHER" id="PTHR13799">
    <property type="entry name" value="NGG1 INTERACTING FACTOR 3"/>
    <property type="match status" value="1"/>
</dbReference>
<organism evidence="6 7">
    <name type="scientific">Helicobacter fennelliae</name>
    <dbReference type="NCBI Taxonomy" id="215"/>
    <lineage>
        <taxon>Bacteria</taxon>
        <taxon>Pseudomonadati</taxon>
        <taxon>Campylobacterota</taxon>
        <taxon>Epsilonproteobacteria</taxon>
        <taxon>Campylobacterales</taxon>
        <taxon>Helicobacteraceae</taxon>
        <taxon>Helicobacter</taxon>
    </lineage>
</organism>
<dbReference type="SUPFAM" id="SSF102705">
    <property type="entry name" value="NIF3 (NGG1p interacting factor 3)-like"/>
    <property type="match status" value="1"/>
</dbReference>
<dbReference type="InterPro" id="IPR036069">
    <property type="entry name" value="DUF34/NIF3_sf"/>
</dbReference>
<keyword evidence="4 5" id="KW-0479">Metal-binding</keyword>
<feature type="binding site" evidence="5">
    <location>
        <position position="213"/>
    </location>
    <ligand>
        <name>a divalent metal cation</name>
        <dbReference type="ChEBI" id="CHEBI:60240"/>
        <label>1</label>
    </ligand>
</feature>
<dbReference type="InterPro" id="IPR002678">
    <property type="entry name" value="DUF34/NIF3"/>
</dbReference>
<dbReference type="PANTHER" id="PTHR13799:SF14">
    <property type="entry name" value="GTP CYCLOHYDROLASE 1 TYPE 2 HOMOLOG"/>
    <property type="match status" value="1"/>
</dbReference>
<dbReference type="FunFam" id="3.40.1390.30:FF:000001">
    <property type="entry name" value="GTP cyclohydrolase 1 type 2"/>
    <property type="match status" value="1"/>
</dbReference>
<comment type="subunit">
    <text evidence="2">Homohexamer.</text>
</comment>
<dbReference type="GO" id="GO:0046872">
    <property type="term" value="F:metal ion binding"/>
    <property type="evidence" value="ECO:0007669"/>
    <property type="project" value="UniProtKB-KW"/>
</dbReference>
<dbReference type="RefSeq" id="WP_023948520.1">
    <property type="nucleotide sequence ID" value="NZ_JAERIV010000002.1"/>
</dbReference>
<comment type="similarity">
    <text evidence="1">Belongs to the GTP cyclohydrolase I type 2/NIF3 family.</text>
</comment>
<dbReference type="AlphaFoldDB" id="A0A2X3BH12"/>
<dbReference type="NCBIfam" id="TIGR00486">
    <property type="entry name" value="YbgI_SA1388"/>
    <property type="match status" value="1"/>
</dbReference>
<evidence type="ECO:0000256" key="4">
    <source>
        <dbReference type="ARBA" id="ARBA00022723"/>
    </source>
</evidence>
<reference evidence="6 7" key="1">
    <citation type="submission" date="2018-06" db="EMBL/GenBank/DDBJ databases">
        <authorList>
            <consortium name="Pathogen Informatics"/>
            <person name="Doyle S."/>
        </authorList>
    </citation>
    <scope>NUCLEOTIDE SEQUENCE [LARGE SCALE GENOMIC DNA]</scope>
    <source>
        <strain evidence="6 7">NCTC13102</strain>
    </source>
</reference>
<dbReference type="Proteomes" id="UP000250166">
    <property type="component" value="Unassembled WGS sequence"/>
</dbReference>
<name>A0A2X3BH12_9HELI</name>
<evidence type="ECO:0000313" key="7">
    <source>
        <dbReference type="Proteomes" id="UP000250166"/>
    </source>
</evidence>
<evidence type="ECO:0000256" key="3">
    <source>
        <dbReference type="ARBA" id="ARBA00022112"/>
    </source>
</evidence>
<feature type="binding site" evidence="5">
    <location>
        <position position="101"/>
    </location>
    <ligand>
        <name>a divalent metal cation</name>
        <dbReference type="ChEBI" id="CHEBI:60240"/>
        <label>1</label>
    </ligand>
</feature>
<dbReference type="GO" id="GO:0005737">
    <property type="term" value="C:cytoplasm"/>
    <property type="evidence" value="ECO:0007669"/>
    <property type="project" value="TreeGrafter"/>
</dbReference>
<sequence>MKLSEIYEVLDSISPFALQEKWDNSGLNIGDLHQEIEGIYLALEADLQIVKSLPKNALLITHHPLIFTPLKSLQTAQYPSNLAQILLSNNNALIAMHTNFDKTHLNAHFAKNILGFTEAQECNMAQYCKIQESTIANLALHLKQTLGLETIRFTPLESKISDLYIVCGSGASFLKEIPHKPSCLITGDIKYHDAMSALSMNIGCIDVEHYASERDFPKILKSILQIKSLKGIILHNFSPFSYI</sequence>
<evidence type="ECO:0000256" key="2">
    <source>
        <dbReference type="ARBA" id="ARBA00011643"/>
    </source>
</evidence>
<dbReference type="EMBL" id="UAWL01000006">
    <property type="protein sequence ID" value="SQB99064.1"/>
    <property type="molecule type" value="Genomic_DNA"/>
</dbReference>
<evidence type="ECO:0000256" key="1">
    <source>
        <dbReference type="ARBA" id="ARBA00006964"/>
    </source>
</evidence>
<gene>
    <name evidence="6" type="ORF">NCTC13102_01538</name>
</gene>